<evidence type="ECO:0000259" key="7">
    <source>
        <dbReference type="Pfam" id="PF02803"/>
    </source>
</evidence>
<dbReference type="InterPro" id="IPR020615">
    <property type="entry name" value="Thiolase_acyl_enz_int_AS"/>
</dbReference>
<proteinExistence type="inferred from homology"/>
<reference evidence="8 9" key="1">
    <citation type="submission" date="2020-03" db="EMBL/GenBank/DDBJ databases">
        <title>Metabolic flexibility allows generalist bacteria to become dominant in a frequently disturbed ecosystem.</title>
        <authorList>
            <person name="Chen Y.-J."/>
            <person name="Leung P.M."/>
            <person name="Bay S.K."/>
            <person name="Hugenholtz P."/>
            <person name="Kessler A.J."/>
            <person name="Shelley G."/>
            <person name="Waite D.W."/>
            <person name="Cook P.L."/>
            <person name="Greening C."/>
        </authorList>
    </citation>
    <scope>NUCLEOTIDE SEQUENCE [LARGE SCALE GENOMIC DNA]</scope>
    <source>
        <strain evidence="8">SS_bin_28</strain>
    </source>
</reference>
<gene>
    <name evidence="8" type="ORF">HKN21_07610</name>
</gene>
<dbReference type="NCBIfam" id="TIGR01930">
    <property type="entry name" value="AcCoA-C-Actrans"/>
    <property type="match status" value="1"/>
</dbReference>
<dbReference type="InterPro" id="IPR002155">
    <property type="entry name" value="Thiolase"/>
</dbReference>
<organism evidence="8 9">
    <name type="scientific">Eiseniibacteriota bacterium</name>
    <dbReference type="NCBI Taxonomy" id="2212470"/>
    <lineage>
        <taxon>Bacteria</taxon>
        <taxon>Candidatus Eiseniibacteriota</taxon>
    </lineage>
</organism>
<dbReference type="Pfam" id="PF00108">
    <property type="entry name" value="Thiolase_N"/>
    <property type="match status" value="1"/>
</dbReference>
<dbReference type="PROSITE" id="PS00098">
    <property type="entry name" value="THIOLASE_1"/>
    <property type="match status" value="1"/>
</dbReference>
<accession>A0A7Y2E7I9</accession>
<feature type="domain" description="Thiolase N-terminal" evidence="6">
    <location>
        <begin position="4"/>
        <end position="280"/>
    </location>
</feature>
<dbReference type="InterPro" id="IPR020617">
    <property type="entry name" value="Thiolase_C"/>
</dbReference>
<evidence type="ECO:0000313" key="9">
    <source>
        <dbReference type="Proteomes" id="UP000547674"/>
    </source>
</evidence>
<dbReference type="Gene3D" id="3.40.47.10">
    <property type="match status" value="1"/>
</dbReference>
<dbReference type="SUPFAM" id="SSF53901">
    <property type="entry name" value="Thiolase-like"/>
    <property type="match status" value="2"/>
</dbReference>
<name>A0A7Y2E7I9_UNCEI</name>
<feature type="active site" description="Proton acceptor" evidence="4">
    <location>
        <position position="384"/>
    </location>
</feature>
<dbReference type="PIRSF" id="PIRSF000429">
    <property type="entry name" value="Ac-CoA_Ac_transf"/>
    <property type="match status" value="1"/>
</dbReference>
<dbReference type="InterPro" id="IPR016039">
    <property type="entry name" value="Thiolase-like"/>
</dbReference>
<feature type="domain" description="Thiolase C-terminal" evidence="7">
    <location>
        <begin position="290"/>
        <end position="426"/>
    </location>
</feature>
<dbReference type="GO" id="GO:0003988">
    <property type="term" value="F:acetyl-CoA C-acyltransferase activity"/>
    <property type="evidence" value="ECO:0007669"/>
    <property type="project" value="UniProtKB-ARBA"/>
</dbReference>
<dbReference type="EMBL" id="JABDJR010000300">
    <property type="protein sequence ID" value="NNF06611.1"/>
    <property type="molecule type" value="Genomic_DNA"/>
</dbReference>
<evidence type="ECO:0000256" key="3">
    <source>
        <dbReference type="ARBA" id="ARBA00023315"/>
    </source>
</evidence>
<evidence type="ECO:0000256" key="2">
    <source>
        <dbReference type="ARBA" id="ARBA00022679"/>
    </source>
</evidence>
<keyword evidence="2 5" id="KW-0808">Transferase</keyword>
<dbReference type="PANTHER" id="PTHR18919:SF107">
    <property type="entry name" value="ACETYL-COA ACETYLTRANSFERASE, CYTOSOLIC"/>
    <property type="match status" value="1"/>
</dbReference>
<dbReference type="PANTHER" id="PTHR18919">
    <property type="entry name" value="ACETYL-COA C-ACYLTRANSFERASE"/>
    <property type="match status" value="1"/>
</dbReference>
<evidence type="ECO:0000256" key="1">
    <source>
        <dbReference type="ARBA" id="ARBA00010982"/>
    </source>
</evidence>
<evidence type="ECO:0000256" key="5">
    <source>
        <dbReference type="RuleBase" id="RU003557"/>
    </source>
</evidence>
<dbReference type="InterPro" id="IPR020613">
    <property type="entry name" value="Thiolase_CS"/>
</dbReference>
<dbReference type="AlphaFoldDB" id="A0A7Y2E7I9"/>
<feature type="active site" description="Proton acceptor" evidence="4">
    <location>
        <position position="414"/>
    </location>
</feature>
<dbReference type="PROSITE" id="PS00737">
    <property type="entry name" value="THIOLASE_2"/>
    <property type="match status" value="1"/>
</dbReference>
<dbReference type="Proteomes" id="UP000547674">
    <property type="component" value="Unassembled WGS sequence"/>
</dbReference>
<dbReference type="InterPro" id="IPR020610">
    <property type="entry name" value="Thiolase_AS"/>
</dbReference>
<dbReference type="PROSITE" id="PS00099">
    <property type="entry name" value="THIOLASE_3"/>
    <property type="match status" value="1"/>
</dbReference>
<evidence type="ECO:0000313" key="8">
    <source>
        <dbReference type="EMBL" id="NNF06611.1"/>
    </source>
</evidence>
<dbReference type="CDD" id="cd00751">
    <property type="entry name" value="thiolase"/>
    <property type="match status" value="1"/>
</dbReference>
<comment type="caution">
    <text evidence="8">The sequence shown here is derived from an EMBL/GenBank/DDBJ whole genome shotgun (WGS) entry which is preliminary data.</text>
</comment>
<evidence type="ECO:0000256" key="4">
    <source>
        <dbReference type="PIRSR" id="PIRSR000429-1"/>
    </source>
</evidence>
<dbReference type="Pfam" id="PF02803">
    <property type="entry name" value="Thiolase_C"/>
    <property type="match status" value="1"/>
</dbReference>
<comment type="similarity">
    <text evidence="1 5">Belongs to the thiolase-like superfamily. Thiolase family.</text>
</comment>
<evidence type="ECO:0000259" key="6">
    <source>
        <dbReference type="Pfam" id="PF00108"/>
    </source>
</evidence>
<protein>
    <submittedName>
        <fullName evidence="8">Thiolase family protein</fullName>
    </submittedName>
</protein>
<keyword evidence="3 5" id="KW-0012">Acyltransferase</keyword>
<sequence length="428" mass="45193">MTRIAVVAGARTPFVKAGTKMKRVPAYDLGRVAVQEALFRSELLPEDIDEVIIGNIAGPAEATNVGRVIALRAGIPVATPAFTVNRNCGSALQAITDAVLRLRTHEAEVVVAGGAESMSQVPLLFPDSIKDKLMRLARGKTPIAKIGAGASFRPGDFKPVIGLEVGLTDNYCGLNMGETAEVLAREFKISREAQDDFALRSHQKASEAQNAGRLAEEITPVPSPPKYESFIKEDFGLRHNQSTEALAKLRPYFDRRYGSVTPGNSSQITDGAGALVLATEATVLERGLPVLGWIRSTAYAGLDPARMGLGPVFATPKALAKARVTMNDIGLIELNEAFAAQVIANEVAFGSESFAKEHLGLLRAVGEINRDILNVNGGAIALGHPVGATGARLVLTALMEMRRRGVELGLVTLCIGGGQGAAVVLEAA</sequence>
<feature type="active site" description="Acyl-thioester intermediate" evidence="4">
    <location>
        <position position="88"/>
    </location>
</feature>
<dbReference type="InterPro" id="IPR020616">
    <property type="entry name" value="Thiolase_N"/>
</dbReference>